<accession>A0A554WLY2</accession>
<keyword evidence="3" id="KW-1185">Reference proteome</keyword>
<feature type="transmembrane region" description="Helical" evidence="1">
    <location>
        <begin position="42"/>
        <end position="62"/>
    </location>
</feature>
<protein>
    <submittedName>
        <fullName evidence="2">Uncharacterized protein</fullName>
    </submittedName>
</protein>
<evidence type="ECO:0000256" key="1">
    <source>
        <dbReference type="SAM" id="Phobius"/>
    </source>
</evidence>
<name>A0A554WLY2_9BURK</name>
<dbReference type="Proteomes" id="UP000318554">
    <property type="component" value="Unassembled WGS sequence"/>
</dbReference>
<sequence length="104" mass="11189">MMCVVMGFAAGMQVLMDVSMVGVVVAMGVRVSVAMHGAVSVYMFMGVIVWMIMAVAMIMVGVMTLDPGFAFAAAAYRAHVRLSENYSTSMSLTRISVPPVAWTW</sequence>
<gene>
    <name evidence="2" type="ORF">Taqua_01495</name>
</gene>
<keyword evidence="1" id="KW-0472">Membrane</keyword>
<proteinExistence type="predicted"/>
<evidence type="ECO:0000313" key="3">
    <source>
        <dbReference type="Proteomes" id="UP000318554"/>
    </source>
</evidence>
<comment type="caution">
    <text evidence="2">The sequence shown here is derived from an EMBL/GenBank/DDBJ whole genome shotgun (WGS) entry which is preliminary data.</text>
</comment>
<evidence type="ECO:0000313" key="2">
    <source>
        <dbReference type="EMBL" id="TSE24561.1"/>
    </source>
</evidence>
<keyword evidence="1" id="KW-0812">Transmembrane</keyword>
<organism evidence="2 3">
    <name type="scientific">Tepidimonas aquatica</name>
    <dbReference type="NCBI Taxonomy" id="247482"/>
    <lineage>
        <taxon>Bacteria</taxon>
        <taxon>Pseudomonadati</taxon>
        <taxon>Pseudomonadota</taxon>
        <taxon>Betaproteobacteria</taxon>
        <taxon>Burkholderiales</taxon>
        <taxon>Tepidimonas</taxon>
    </lineage>
</organism>
<keyword evidence="1" id="KW-1133">Transmembrane helix</keyword>
<dbReference type="AlphaFoldDB" id="A0A554WLY2"/>
<dbReference type="EMBL" id="VJNA01000016">
    <property type="protein sequence ID" value="TSE24561.1"/>
    <property type="molecule type" value="Genomic_DNA"/>
</dbReference>
<reference evidence="2 3" key="1">
    <citation type="submission" date="2019-07" db="EMBL/GenBank/DDBJ databases">
        <title>Tepidimonas aquatica CLN-1 draft genome.</title>
        <authorList>
            <person name="Da Costa M.S."/>
            <person name="Froufe H.J.C."/>
            <person name="Egas C."/>
            <person name="Albuquerque L."/>
        </authorList>
    </citation>
    <scope>NUCLEOTIDE SEQUENCE [LARGE SCALE GENOMIC DNA]</scope>
    <source>
        <strain evidence="2 3">CLN-1</strain>
    </source>
</reference>